<reference evidence="2 3" key="1">
    <citation type="journal article" date="2020" name="J Geophys Res Biogeosci">
        <title>Magnetotaxis as an Adaptation to Enable Bacterial Shuttling of Microbial Sulfur and Sulfur Cycling Across Aquatic Oxic#Anoxic Interfaces.</title>
        <authorList>
            <person name="Li J."/>
            <person name="Liu P."/>
            <person name="Wang J."/>
            <person name="Roberts A.P."/>
            <person name="Pan Y."/>
        </authorList>
    </citation>
    <scope>NUCLEOTIDE SEQUENCE [LARGE SCALE GENOMIC DNA]</scope>
    <source>
        <strain evidence="2 3">MYR-1_YQ</strain>
    </source>
</reference>
<sequence length="438" mass="49428">TSHVNKHEGEIVPVHLAVKAMRDSGYRNTAYALAELIDNSIQSGAADVEVFCIEECQIVNQRERRRLIQIGVLDNGSGMSHTVLRDALQFGNGTHLDDRSGIGRFGMGLPNSSISQCRRLEVWTWQSGPDNALWSYLDVGEIENGALSLVPVPVHKKLPEEWRQRSENIKTCGTLVLWQNFDEHRLTWRRARATLEHTEILVGRMYRKFIDGGNVCIRLVTMEDGRFTLDRVARANDPLYLISPSSTNSPFDVKPMFQKWGEQDEVFDVAFDGTTHKVVVRISWARPETVPQDGANRGDKPYGKHAAKNVGVSILRAGRELDLDQGWAIGYDPVERWWGVEIEFPPALDEVFGVPNNKQSASIFSAMAKFDWESEAEQGESYTAFKERLQVDGDPRAQLIDVAQYIQDQLKQVRIRLKDQTKGTRGSSGGRRHEEPSV</sequence>
<keyword evidence="2" id="KW-0547">Nucleotide-binding</keyword>
<evidence type="ECO:0000313" key="2">
    <source>
        <dbReference type="EMBL" id="MBV6343602.1"/>
    </source>
</evidence>
<protein>
    <submittedName>
        <fullName evidence="2">ATP-binding protein</fullName>
    </submittedName>
</protein>
<dbReference type="GO" id="GO:0005524">
    <property type="term" value="F:ATP binding"/>
    <property type="evidence" value="ECO:0007669"/>
    <property type="project" value="UniProtKB-KW"/>
</dbReference>
<name>A0ABS6S429_9BACT</name>
<gene>
    <name evidence="2" type="ORF">HWQ67_18705</name>
</gene>
<dbReference type="EMBL" id="JABXWD010000689">
    <property type="protein sequence ID" value="MBV6343602.1"/>
    <property type="molecule type" value="Genomic_DNA"/>
</dbReference>
<keyword evidence="3" id="KW-1185">Reference proteome</keyword>
<evidence type="ECO:0000256" key="1">
    <source>
        <dbReference type="SAM" id="MobiDB-lite"/>
    </source>
</evidence>
<feature type="non-terminal residue" evidence="2">
    <location>
        <position position="1"/>
    </location>
</feature>
<dbReference type="Proteomes" id="UP001196980">
    <property type="component" value="Unassembled WGS sequence"/>
</dbReference>
<organism evidence="2 3">
    <name type="scientific">Candidatus Magnetobacterium casense</name>
    <dbReference type="NCBI Taxonomy" id="1455061"/>
    <lineage>
        <taxon>Bacteria</taxon>
        <taxon>Pseudomonadati</taxon>
        <taxon>Nitrospirota</taxon>
        <taxon>Thermodesulfovibrionia</taxon>
        <taxon>Thermodesulfovibrionales</taxon>
        <taxon>Candidatus Magnetobacteriaceae</taxon>
        <taxon>Candidatus Magnetobacterium</taxon>
    </lineage>
</organism>
<comment type="caution">
    <text evidence="2">The sequence shown here is derived from an EMBL/GenBank/DDBJ whole genome shotgun (WGS) entry which is preliminary data.</text>
</comment>
<feature type="non-terminal residue" evidence="2">
    <location>
        <position position="438"/>
    </location>
</feature>
<feature type="region of interest" description="Disordered" evidence="1">
    <location>
        <begin position="417"/>
        <end position="438"/>
    </location>
</feature>
<keyword evidence="2" id="KW-0067">ATP-binding</keyword>
<accession>A0ABS6S429</accession>
<dbReference type="RefSeq" id="WP_218254220.1">
    <property type="nucleotide sequence ID" value="NZ_JABXWD010000689.1"/>
</dbReference>
<evidence type="ECO:0000313" key="3">
    <source>
        <dbReference type="Proteomes" id="UP001196980"/>
    </source>
</evidence>
<proteinExistence type="predicted"/>
<dbReference type="Pfam" id="PF13589">
    <property type="entry name" value="HATPase_c_3"/>
    <property type="match status" value="1"/>
</dbReference>